<sequence>MRSDNKFNGVINSSKKQDNGEKGARKSRKGPVPGRLFRLKSGTNADMVVPMSSHNVNLRQVRAFVTVAEKGSFVRAAATLNMSQSALSQCIRQLEDSIGSSLFSRTTRNVALTPLATSFLPPLRDLLLNFDKLMLDMHDAVSRKHGHVAIACLPSVASRLMPRVLAVNEQHFPGVRVTIMDANMKGVASLLLSNMVELAIGSTITGFPELSSVAFARDQLHAVLPVSHPLARKRKLAWDEIASQSFIAMSHETGMREIIDEVVRARNIPLNIVSEVSNLSTLSGMVEEGLGMAILPGLSLPHPNHPFIRCRPLIDPQVSRTIRLFWRREGGLSPAAAAIVSSLQVAIANQKLGTAFHSISWDIKALQNISFG</sequence>
<evidence type="ECO:0000256" key="1">
    <source>
        <dbReference type="ARBA" id="ARBA00009437"/>
    </source>
</evidence>
<dbReference type="InterPro" id="IPR036388">
    <property type="entry name" value="WH-like_DNA-bd_sf"/>
</dbReference>
<dbReference type="Proteomes" id="UP000540556">
    <property type="component" value="Unassembled WGS sequence"/>
</dbReference>
<feature type="domain" description="HTH lysR-type" evidence="6">
    <location>
        <begin position="56"/>
        <end position="113"/>
    </location>
</feature>
<evidence type="ECO:0000256" key="5">
    <source>
        <dbReference type="SAM" id="MobiDB-lite"/>
    </source>
</evidence>
<accession>A0A7W4KFQ2</accession>
<dbReference type="GO" id="GO:0005829">
    <property type="term" value="C:cytosol"/>
    <property type="evidence" value="ECO:0007669"/>
    <property type="project" value="TreeGrafter"/>
</dbReference>
<keyword evidence="3" id="KW-0238">DNA-binding</keyword>
<dbReference type="PANTHER" id="PTHR30419">
    <property type="entry name" value="HTH-TYPE TRANSCRIPTIONAL REGULATOR YBHD"/>
    <property type="match status" value="1"/>
</dbReference>
<comment type="caution">
    <text evidence="7">The sequence shown here is derived from an EMBL/GenBank/DDBJ whole genome shotgun (WGS) entry which is preliminary data.</text>
</comment>
<dbReference type="RefSeq" id="WP_182950635.1">
    <property type="nucleotide sequence ID" value="NZ_JABEQK010000011.1"/>
</dbReference>
<dbReference type="CDD" id="cd08440">
    <property type="entry name" value="PBP2_LTTR_like_4"/>
    <property type="match status" value="1"/>
</dbReference>
<evidence type="ECO:0000259" key="6">
    <source>
        <dbReference type="PROSITE" id="PS50931"/>
    </source>
</evidence>
<feature type="region of interest" description="Disordered" evidence="5">
    <location>
        <begin position="1"/>
        <end position="36"/>
    </location>
</feature>
<keyword evidence="4" id="KW-0804">Transcription</keyword>
<feature type="compositionally biased region" description="Basic and acidic residues" evidence="5">
    <location>
        <begin position="15"/>
        <end position="24"/>
    </location>
</feature>
<dbReference type="SUPFAM" id="SSF53850">
    <property type="entry name" value="Periplasmic binding protein-like II"/>
    <property type="match status" value="1"/>
</dbReference>
<dbReference type="PANTHER" id="PTHR30419:SF8">
    <property type="entry name" value="NITROGEN ASSIMILATION TRANSCRIPTIONAL ACTIVATOR-RELATED"/>
    <property type="match status" value="1"/>
</dbReference>
<name>A0A7W4KFQ2_9PROT</name>
<proteinExistence type="inferred from homology"/>
<dbReference type="Pfam" id="PF00126">
    <property type="entry name" value="HTH_1"/>
    <property type="match status" value="1"/>
</dbReference>
<dbReference type="EMBL" id="JABEQK010000011">
    <property type="protein sequence ID" value="MBB2206102.1"/>
    <property type="molecule type" value="Genomic_DNA"/>
</dbReference>
<dbReference type="Gene3D" id="3.40.190.290">
    <property type="match status" value="1"/>
</dbReference>
<dbReference type="InterPro" id="IPR050950">
    <property type="entry name" value="HTH-type_LysR_regulators"/>
</dbReference>
<dbReference type="AlphaFoldDB" id="A0A7W4KFQ2"/>
<dbReference type="FunFam" id="1.10.10.10:FF:000001">
    <property type="entry name" value="LysR family transcriptional regulator"/>
    <property type="match status" value="1"/>
</dbReference>
<comment type="similarity">
    <text evidence="1">Belongs to the LysR transcriptional regulatory family.</text>
</comment>
<keyword evidence="8" id="KW-1185">Reference proteome</keyword>
<dbReference type="GO" id="GO:0003700">
    <property type="term" value="F:DNA-binding transcription factor activity"/>
    <property type="evidence" value="ECO:0007669"/>
    <property type="project" value="InterPro"/>
</dbReference>
<dbReference type="InterPro" id="IPR036390">
    <property type="entry name" value="WH_DNA-bd_sf"/>
</dbReference>
<dbReference type="InterPro" id="IPR005119">
    <property type="entry name" value="LysR_subst-bd"/>
</dbReference>
<dbReference type="PROSITE" id="PS50931">
    <property type="entry name" value="HTH_LYSR"/>
    <property type="match status" value="1"/>
</dbReference>
<evidence type="ECO:0000256" key="2">
    <source>
        <dbReference type="ARBA" id="ARBA00023015"/>
    </source>
</evidence>
<dbReference type="InterPro" id="IPR000847">
    <property type="entry name" value="LysR_HTH_N"/>
</dbReference>
<evidence type="ECO:0000313" key="7">
    <source>
        <dbReference type="EMBL" id="MBB2206102.1"/>
    </source>
</evidence>
<gene>
    <name evidence="7" type="ORF">HLH27_13915</name>
</gene>
<evidence type="ECO:0000256" key="4">
    <source>
        <dbReference type="ARBA" id="ARBA00023163"/>
    </source>
</evidence>
<dbReference type="Pfam" id="PF03466">
    <property type="entry name" value="LysR_substrate"/>
    <property type="match status" value="1"/>
</dbReference>
<keyword evidence="2" id="KW-0805">Transcription regulation</keyword>
<dbReference type="GO" id="GO:0003677">
    <property type="term" value="F:DNA binding"/>
    <property type="evidence" value="ECO:0007669"/>
    <property type="project" value="UniProtKB-KW"/>
</dbReference>
<protein>
    <submittedName>
        <fullName evidence="7">LysR family transcriptional regulator</fullName>
    </submittedName>
</protein>
<dbReference type="Gene3D" id="1.10.10.10">
    <property type="entry name" value="Winged helix-like DNA-binding domain superfamily/Winged helix DNA-binding domain"/>
    <property type="match status" value="1"/>
</dbReference>
<evidence type="ECO:0000313" key="8">
    <source>
        <dbReference type="Proteomes" id="UP000540556"/>
    </source>
</evidence>
<organism evidence="7 8">
    <name type="scientific">Gluconacetobacter takamatsuzukensis</name>
    <dbReference type="NCBI Taxonomy" id="1286190"/>
    <lineage>
        <taxon>Bacteria</taxon>
        <taxon>Pseudomonadati</taxon>
        <taxon>Pseudomonadota</taxon>
        <taxon>Alphaproteobacteria</taxon>
        <taxon>Acetobacterales</taxon>
        <taxon>Acetobacteraceae</taxon>
        <taxon>Gluconacetobacter</taxon>
    </lineage>
</organism>
<dbReference type="PRINTS" id="PR00039">
    <property type="entry name" value="HTHLYSR"/>
</dbReference>
<reference evidence="7 8" key="1">
    <citation type="submission" date="2020-04" db="EMBL/GenBank/DDBJ databases">
        <title>Description of novel Gluconacetobacter.</title>
        <authorList>
            <person name="Sombolestani A."/>
        </authorList>
    </citation>
    <scope>NUCLEOTIDE SEQUENCE [LARGE SCALE GENOMIC DNA]</scope>
    <source>
        <strain evidence="7 8">LMG 27800</strain>
    </source>
</reference>
<dbReference type="SUPFAM" id="SSF46785">
    <property type="entry name" value="Winged helix' DNA-binding domain"/>
    <property type="match status" value="1"/>
</dbReference>
<evidence type="ECO:0000256" key="3">
    <source>
        <dbReference type="ARBA" id="ARBA00023125"/>
    </source>
</evidence>